<proteinExistence type="predicted"/>
<sequence>MAISPQVTYMYPQLANLAPGPLQALANAAETYLVQALGREISPGTKTQTFTGKNQTYLWLTATPVSAVTSVVCNNNAQDLTSLHWDSEGRLTRQNNGFWNQLLGWDPGISNIVVTYTSDGLDQNTQDMLIGAVMTWMLDMQNKSSVVSSESIGDYSYTLNTAFMKGLPPYISTLIQPYRVYSAG</sequence>
<evidence type="ECO:0000313" key="1">
    <source>
        <dbReference type="EMBL" id="CAB4147336.1"/>
    </source>
</evidence>
<dbReference type="EMBL" id="LR796489">
    <property type="protein sequence ID" value="CAB4147336.1"/>
    <property type="molecule type" value="Genomic_DNA"/>
</dbReference>
<organism evidence="1">
    <name type="scientific">uncultured Caudovirales phage</name>
    <dbReference type="NCBI Taxonomy" id="2100421"/>
    <lineage>
        <taxon>Viruses</taxon>
        <taxon>Duplodnaviria</taxon>
        <taxon>Heunggongvirae</taxon>
        <taxon>Uroviricota</taxon>
        <taxon>Caudoviricetes</taxon>
        <taxon>Peduoviridae</taxon>
        <taxon>Maltschvirus</taxon>
        <taxon>Maltschvirus maltsch</taxon>
    </lineage>
</organism>
<reference evidence="1" key="1">
    <citation type="submission" date="2020-04" db="EMBL/GenBank/DDBJ databases">
        <authorList>
            <person name="Chiriac C."/>
            <person name="Salcher M."/>
            <person name="Ghai R."/>
            <person name="Kavagutti S V."/>
        </authorList>
    </citation>
    <scope>NUCLEOTIDE SEQUENCE</scope>
</reference>
<accession>A0A6J5MQM8</accession>
<protein>
    <submittedName>
        <fullName evidence="1">Uncharacterized protein</fullName>
    </submittedName>
</protein>
<name>A0A6J5MQM8_9CAUD</name>
<gene>
    <name evidence="1" type="ORF">UFOVP517_22</name>
</gene>